<keyword evidence="3" id="KW-1185">Reference proteome</keyword>
<comment type="caution">
    <text evidence="2">The sequence shown here is derived from an EMBL/GenBank/DDBJ whole genome shotgun (WGS) entry which is preliminary data.</text>
</comment>
<evidence type="ECO:0000313" key="3">
    <source>
        <dbReference type="Proteomes" id="UP001303473"/>
    </source>
</evidence>
<organism evidence="2 3">
    <name type="scientific">Diplogelasinospora grovesii</name>
    <dbReference type="NCBI Taxonomy" id="303347"/>
    <lineage>
        <taxon>Eukaryota</taxon>
        <taxon>Fungi</taxon>
        <taxon>Dikarya</taxon>
        <taxon>Ascomycota</taxon>
        <taxon>Pezizomycotina</taxon>
        <taxon>Sordariomycetes</taxon>
        <taxon>Sordariomycetidae</taxon>
        <taxon>Sordariales</taxon>
        <taxon>Diplogelasinosporaceae</taxon>
        <taxon>Diplogelasinospora</taxon>
    </lineage>
</organism>
<proteinExistence type="predicted"/>
<evidence type="ECO:0000313" key="2">
    <source>
        <dbReference type="EMBL" id="KAK3943153.1"/>
    </source>
</evidence>
<accession>A0AAN6NE55</accession>
<evidence type="ECO:0000256" key="1">
    <source>
        <dbReference type="SAM" id="MobiDB-lite"/>
    </source>
</evidence>
<reference evidence="3" key="1">
    <citation type="journal article" date="2023" name="Mol. Phylogenet. Evol.">
        <title>Genome-scale phylogeny and comparative genomics of the fungal order Sordariales.</title>
        <authorList>
            <person name="Hensen N."/>
            <person name="Bonometti L."/>
            <person name="Westerberg I."/>
            <person name="Brannstrom I.O."/>
            <person name="Guillou S."/>
            <person name="Cros-Aarteil S."/>
            <person name="Calhoun S."/>
            <person name="Haridas S."/>
            <person name="Kuo A."/>
            <person name="Mondo S."/>
            <person name="Pangilinan J."/>
            <person name="Riley R."/>
            <person name="LaButti K."/>
            <person name="Andreopoulos B."/>
            <person name="Lipzen A."/>
            <person name="Chen C."/>
            <person name="Yan M."/>
            <person name="Daum C."/>
            <person name="Ng V."/>
            <person name="Clum A."/>
            <person name="Steindorff A."/>
            <person name="Ohm R.A."/>
            <person name="Martin F."/>
            <person name="Silar P."/>
            <person name="Natvig D.O."/>
            <person name="Lalanne C."/>
            <person name="Gautier V."/>
            <person name="Ament-Velasquez S.L."/>
            <person name="Kruys A."/>
            <person name="Hutchinson M.I."/>
            <person name="Powell A.J."/>
            <person name="Barry K."/>
            <person name="Miller A.N."/>
            <person name="Grigoriev I.V."/>
            <person name="Debuchy R."/>
            <person name="Gladieux P."/>
            <person name="Hiltunen Thoren M."/>
            <person name="Johannesson H."/>
        </authorList>
    </citation>
    <scope>NUCLEOTIDE SEQUENCE [LARGE SCALE GENOMIC DNA]</scope>
    <source>
        <strain evidence="3">CBS 340.73</strain>
    </source>
</reference>
<dbReference type="GO" id="GO:0003676">
    <property type="term" value="F:nucleic acid binding"/>
    <property type="evidence" value="ECO:0007669"/>
    <property type="project" value="InterPro"/>
</dbReference>
<feature type="region of interest" description="Disordered" evidence="1">
    <location>
        <begin position="274"/>
        <end position="303"/>
    </location>
</feature>
<name>A0AAN6NE55_9PEZI</name>
<gene>
    <name evidence="2" type="ORF">QBC46DRAFT_447207</name>
</gene>
<dbReference type="InterPro" id="IPR036397">
    <property type="entry name" value="RNaseH_sf"/>
</dbReference>
<dbReference type="EMBL" id="MU853768">
    <property type="protein sequence ID" value="KAK3943153.1"/>
    <property type="molecule type" value="Genomic_DNA"/>
</dbReference>
<protein>
    <submittedName>
        <fullName evidence="2">Uncharacterized protein</fullName>
    </submittedName>
</protein>
<sequence>MDQPIFVRQIISGTEGTKPYCSWSAVQPSFASLSTASHQQNSNSMAHVQTSDPPTFCGSVHLRNEQDALAYASSVYASTPTATIDGDDDDYSDTASDDSHTVWGDAMERMEEELVFWADSSIDRKCGLAGLAVVYKRDSTVSTAPLGESRESTSMLPELHAIHQALVQAVQMARSRDGKAVDVVRVFAKARHALGCINDYCGEQSKMGGKAQGRNQLRTAVLEAICARSRELENAWVRVEMHWVPAKPRRVAGVIVAGRAAKCARFLILDDGQAGAGGKQQGDGKEEEDKEEERCGADNMEKDEDWIQVENGAPVQHEFGNTCNSMYRHALTRHDDGMCW</sequence>
<dbReference type="AlphaFoldDB" id="A0AAN6NE55"/>
<dbReference type="Proteomes" id="UP001303473">
    <property type="component" value="Unassembled WGS sequence"/>
</dbReference>
<dbReference type="Gene3D" id="3.30.420.10">
    <property type="entry name" value="Ribonuclease H-like superfamily/Ribonuclease H"/>
    <property type="match status" value="1"/>
</dbReference>